<evidence type="ECO:0000313" key="6">
    <source>
        <dbReference type="Proteomes" id="UP001202328"/>
    </source>
</evidence>
<evidence type="ECO:0000256" key="2">
    <source>
        <dbReference type="ARBA" id="ARBA00019992"/>
    </source>
</evidence>
<dbReference type="Proteomes" id="UP001202328">
    <property type="component" value="Unassembled WGS sequence"/>
</dbReference>
<keyword evidence="6" id="KW-1185">Reference proteome</keyword>
<dbReference type="Gene3D" id="1.25.40.10">
    <property type="entry name" value="Tetratricopeptide repeat domain"/>
    <property type="match status" value="1"/>
</dbReference>
<dbReference type="InterPro" id="IPR011990">
    <property type="entry name" value="TPR-like_helical_dom_sf"/>
</dbReference>
<reference evidence="5" key="1">
    <citation type="submission" date="2022-04" db="EMBL/GenBank/DDBJ databases">
        <title>A functionally conserved STORR gene fusion in Papaver species that diverged 16.8 million years ago.</title>
        <authorList>
            <person name="Catania T."/>
        </authorList>
    </citation>
    <scope>NUCLEOTIDE SEQUENCE</scope>
    <source>
        <strain evidence="5">S-188037</strain>
    </source>
</reference>
<dbReference type="EMBL" id="JAJJMB010014681">
    <property type="protein sequence ID" value="KAI3858950.1"/>
    <property type="molecule type" value="Genomic_DNA"/>
</dbReference>
<organism evidence="5 6">
    <name type="scientific">Papaver atlanticum</name>
    <dbReference type="NCBI Taxonomy" id="357466"/>
    <lineage>
        <taxon>Eukaryota</taxon>
        <taxon>Viridiplantae</taxon>
        <taxon>Streptophyta</taxon>
        <taxon>Embryophyta</taxon>
        <taxon>Tracheophyta</taxon>
        <taxon>Spermatophyta</taxon>
        <taxon>Magnoliopsida</taxon>
        <taxon>Ranunculales</taxon>
        <taxon>Papaveraceae</taxon>
        <taxon>Papaveroideae</taxon>
        <taxon>Papaver</taxon>
    </lineage>
</organism>
<dbReference type="AlphaFoldDB" id="A0AAD4X711"/>
<dbReference type="InterPro" id="IPR033891">
    <property type="entry name" value="TTC38"/>
</dbReference>
<comment type="similarity">
    <text evidence="1">Belongs to the TTC38 family.</text>
</comment>
<protein>
    <recommendedName>
        <fullName evidence="2">Tetratricopeptide repeat protein 38</fullName>
    </recommendedName>
</protein>
<gene>
    <name evidence="5" type="ORF">MKW98_028683</name>
</gene>
<dbReference type="PANTHER" id="PTHR16263:SF4">
    <property type="entry name" value="TETRATRICOPEPTIDE REPEAT PROTEIN 38"/>
    <property type="match status" value="1"/>
</dbReference>
<evidence type="ECO:0000256" key="3">
    <source>
        <dbReference type="ARBA" id="ARBA00022737"/>
    </source>
</evidence>
<keyword evidence="4" id="KW-0802">TPR repeat</keyword>
<dbReference type="CDD" id="cd05804">
    <property type="entry name" value="StaR_like"/>
    <property type="match status" value="1"/>
</dbReference>
<name>A0AAD4X711_9MAGN</name>
<comment type="caution">
    <text evidence="5">The sequence shown here is derived from an EMBL/GenBank/DDBJ whole genome shotgun (WGS) entry which is preliminary data.</text>
</comment>
<sequence length="465" mass="53291">MEREEENTVKFDKWGYPVRTSSDSCISAINSYYVEVLSYGRKPSVILEAPTHDQSCVLANTLAGYLVSSSNPSKSQFHLSSAKSQLKYATSYEKAVFDAISSLVVKDRDDHLAYDLHSKLLKQFPKDLASLKRGQILCFYMGRPDLCLSLVEQVLPQNQEEDYIHGILSFPLLELGRMADAEKAARKGLDINMHDVWSQHGLCHVLQYECRFKEATEFMEKCSSSWGSCSSFMSTHNWWHVAVCYLEGYSPISKVLEVYDHHIWKELQRSDASRVEVYLNALALLMRVYVRGHISAFGDRLKVLVDCLTDQSVWHIEWHLDILILWALTSTNKIDEAESLLNTMKSRKKKQSLRTGILLAEAVLEFGRGNHEKAFELLGPDFDTCNCKIIGASDEQLDVFNEVWYCVLLNTGRFQKAINQIEKRIKQTEGVPFLWRLLERGYSMAGREDVNEISERAKFLESAYF</sequence>
<evidence type="ECO:0000256" key="4">
    <source>
        <dbReference type="ARBA" id="ARBA00022803"/>
    </source>
</evidence>
<dbReference type="SUPFAM" id="SSF48452">
    <property type="entry name" value="TPR-like"/>
    <property type="match status" value="1"/>
</dbReference>
<dbReference type="PANTHER" id="PTHR16263">
    <property type="entry name" value="TETRATRICOPEPTIDE REPEAT PROTEIN 38"/>
    <property type="match status" value="1"/>
</dbReference>
<proteinExistence type="inferred from homology"/>
<keyword evidence="3" id="KW-0677">Repeat</keyword>
<evidence type="ECO:0000256" key="1">
    <source>
        <dbReference type="ARBA" id="ARBA00005857"/>
    </source>
</evidence>
<accession>A0AAD4X711</accession>
<evidence type="ECO:0000313" key="5">
    <source>
        <dbReference type="EMBL" id="KAI3858950.1"/>
    </source>
</evidence>